<dbReference type="NCBIfam" id="NF037995">
    <property type="entry name" value="TRAP_S1"/>
    <property type="match status" value="1"/>
</dbReference>
<evidence type="ECO:0000313" key="3">
    <source>
        <dbReference type="Proteomes" id="UP000027100"/>
    </source>
</evidence>
<evidence type="ECO:0000313" key="2">
    <source>
        <dbReference type="EMBL" id="KCZ99839.1"/>
    </source>
</evidence>
<evidence type="ECO:0000256" key="1">
    <source>
        <dbReference type="ARBA" id="ARBA00022729"/>
    </source>
</evidence>
<dbReference type="Pfam" id="PF03480">
    <property type="entry name" value="DctP"/>
    <property type="match status" value="1"/>
</dbReference>
<dbReference type="PANTHER" id="PTHR33376">
    <property type="match status" value="1"/>
</dbReference>
<dbReference type="GO" id="GO:0030288">
    <property type="term" value="C:outer membrane-bounded periplasmic space"/>
    <property type="evidence" value="ECO:0007669"/>
    <property type="project" value="InterPro"/>
</dbReference>
<dbReference type="Gene3D" id="3.40.190.170">
    <property type="entry name" value="Bacterial extracellular solute-binding protein, family 7"/>
    <property type="match status" value="1"/>
</dbReference>
<sequence>METGMRKPASADVPASAAAKGISRRLVLVAGAAGAGLSACGVRSGRDFLSTDTHPEEYPTVQAVKEMGRLLNVGTDGRLGIKIYAGGQLGSEQDTLEITVFGGLDLNRVNLAPLNSIEPLTTLPALPFLFKSNAHMRRALDSAIGDEILASLEPHGLIGLCFYDSGDRNFYNTRRPIRTPADMRGLKIRVPGSDLYVSMIRALGADATPMSIAEVYQALVQGVIDGAENNWPSYESGRHFEAARYYSLTQHVIAPEVLVMSKSRWDKLDEADRALVRQAAKASVPYMRTLWDQRVEESRARLMASGIEVNEVEDKDAFAAVMRPVWDRYIVSDQAQRLVSQIEAMGEGE</sequence>
<organism evidence="2 3">
    <name type="scientific">Hyphomonas polymorpha PS728</name>
    <dbReference type="NCBI Taxonomy" id="1280954"/>
    <lineage>
        <taxon>Bacteria</taxon>
        <taxon>Pseudomonadati</taxon>
        <taxon>Pseudomonadota</taxon>
        <taxon>Alphaproteobacteria</taxon>
        <taxon>Hyphomonadales</taxon>
        <taxon>Hyphomonadaceae</taxon>
        <taxon>Hyphomonas</taxon>
    </lineage>
</organism>
<dbReference type="AlphaFoldDB" id="A0A062VNK5"/>
<dbReference type="PANTHER" id="PTHR33376:SF2">
    <property type="entry name" value="DICARBOXYLATE-BINDING PERIPLASMIC PROTEIN"/>
    <property type="match status" value="1"/>
</dbReference>
<dbReference type="InterPro" id="IPR018389">
    <property type="entry name" value="DctP_fam"/>
</dbReference>
<dbReference type="CDD" id="cd13671">
    <property type="entry name" value="PBP2_TRAP_SBP_like_3"/>
    <property type="match status" value="1"/>
</dbReference>
<dbReference type="InterPro" id="IPR038404">
    <property type="entry name" value="TRAP_DctP_sf"/>
</dbReference>
<dbReference type="EMBL" id="ARYM01000003">
    <property type="protein sequence ID" value="KCZ99839.1"/>
    <property type="molecule type" value="Genomic_DNA"/>
</dbReference>
<dbReference type="GO" id="GO:0030246">
    <property type="term" value="F:carbohydrate binding"/>
    <property type="evidence" value="ECO:0007669"/>
    <property type="project" value="TreeGrafter"/>
</dbReference>
<dbReference type="GO" id="GO:0055085">
    <property type="term" value="P:transmembrane transport"/>
    <property type="evidence" value="ECO:0007669"/>
    <property type="project" value="InterPro"/>
</dbReference>
<comment type="caution">
    <text evidence="2">The sequence shown here is derived from an EMBL/GenBank/DDBJ whole genome shotgun (WGS) entry which is preliminary data.</text>
</comment>
<dbReference type="InterPro" id="IPR004682">
    <property type="entry name" value="TRAP_DctP"/>
</dbReference>
<reference evidence="2 3" key="1">
    <citation type="journal article" date="2014" name="Antonie Van Leeuwenhoek">
        <title>Hyphomonas beringensis sp. nov. and Hyphomonas chukchiensis sp. nov., isolated from surface seawater of the Bering Sea and Chukchi Sea.</title>
        <authorList>
            <person name="Li C."/>
            <person name="Lai Q."/>
            <person name="Li G."/>
            <person name="Dong C."/>
            <person name="Wang J."/>
            <person name="Liao Y."/>
            <person name="Shao Z."/>
        </authorList>
    </citation>
    <scope>NUCLEOTIDE SEQUENCE [LARGE SCALE GENOMIC DNA]</scope>
    <source>
        <strain evidence="2 3">PS728</strain>
    </source>
</reference>
<gene>
    <name evidence="2" type="ORF">HPO_03069</name>
</gene>
<name>A0A062VNK5_9PROT</name>
<dbReference type="PATRIC" id="fig|1280954.3.peg.627"/>
<protein>
    <submittedName>
        <fullName evidence="2">TRAP dicarboxylate transporter subunit DctP</fullName>
    </submittedName>
</protein>
<accession>A0A062VNK5</accession>
<dbReference type="Proteomes" id="UP000027100">
    <property type="component" value="Unassembled WGS sequence"/>
</dbReference>
<proteinExistence type="predicted"/>
<dbReference type="eggNOG" id="COG1638">
    <property type="taxonomic scope" value="Bacteria"/>
</dbReference>
<dbReference type="NCBIfam" id="TIGR00787">
    <property type="entry name" value="dctP"/>
    <property type="match status" value="1"/>
</dbReference>
<dbReference type="PIRSF" id="PIRSF006470">
    <property type="entry name" value="DctB"/>
    <property type="match status" value="1"/>
</dbReference>
<keyword evidence="3" id="KW-1185">Reference proteome</keyword>
<dbReference type="STRING" id="1280954.HPO_03069"/>
<keyword evidence="1" id="KW-0732">Signal</keyword>